<evidence type="ECO:0000256" key="4">
    <source>
        <dbReference type="ARBA" id="ARBA00022801"/>
    </source>
</evidence>
<dbReference type="InterPro" id="IPR004634">
    <property type="entry name" value="Pept_S49_pIV"/>
</dbReference>
<dbReference type="InterPro" id="IPR029045">
    <property type="entry name" value="ClpP/crotonase-like_dom_sf"/>
</dbReference>
<evidence type="ECO:0000256" key="5">
    <source>
        <dbReference type="ARBA" id="ARBA00022825"/>
    </source>
</evidence>
<dbReference type="CDD" id="cd07018">
    <property type="entry name" value="S49_SppA_67K_type"/>
    <property type="match status" value="1"/>
</dbReference>
<dbReference type="AlphaFoldDB" id="A0A5J6MMP4"/>
<keyword evidence="3 9" id="KW-0645">Protease</keyword>
<name>A0A5J6MMP4_9PROT</name>
<sequence>MAFFRWIGRILIGALAGIGLLVIAAILLASSAWRDFSNRIEPVPEQTLLTLDLGDGVSETNAGDPFALAGLTHNLTMADLVLGLEAAGKDPRVKGLALKLGSGDLPLARAEEIRDALKAFRAQGKFVLAFAESFGEAGDGNTHYLLATGADEIWLQPSGDVGLTGLRLETPFFKDTLDMIGVSVQMDRRKEFKGAIDSLTANSMPAPQRENLQQLVDSMTATLADGVGERIGGDAAAGRALIDQGPFLAADALKAKLVDRLAYRDEFEAELDRRTSKAVRYSLADYAATLRPPEDAPQIALVHGLGPIQLAADGSPFGDVVMDAKTVSEALRDAREDSKVKAILFRIDSPGGSYVAADTIWREVARAREEGKPVVVSMGSVAASGGYFVAAPAAAIVAEPSTITGSIGVFGGKFVLSDLWAKLGVTFDGVQAGTNAGIDSANEDYSYAGWQHLQTSLDSIYQDFVTKVGAGRKLDADAVERVAKGQVWTGMDAAANGLVDKLGGLTTAVAEARRAIGLAPDAPVRLVNFPQEPHDLTSFLEQFAKAAEMRQFAVLARLGRMAASLERLVGSDSGVRAEMAPLLPASRLGSNP</sequence>
<evidence type="ECO:0000256" key="7">
    <source>
        <dbReference type="PIRSR" id="PIRSR001217-1"/>
    </source>
</evidence>
<dbReference type="PANTHER" id="PTHR33209">
    <property type="entry name" value="PROTEASE 4"/>
    <property type="match status" value="1"/>
</dbReference>
<keyword evidence="6" id="KW-0472">Membrane</keyword>
<dbReference type="InterPro" id="IPR047272">
    <property type="entry name" value="S49_SppA_C"/>
</dbReference>
<dbReference type="Proteomes" id="UP000326202">
    <property type="component" value="Chromosome"/>
</dbReference>
<feature type="active site" description="Nucleophile" evidence="7">
    <location>
        <position position="384"/>
    </location>
</feature>
<dbReference type="GO" id="GO:0016020">
    <property type="term" value="C:membrane"/>
    <property type="evidence" value="ECO:0007669"/>
    <property type="project" value="UniProtKB-SubCell"/>
</dbReference>
<gene>
    <name evidence="9" type="ORF">FRZ44_39360</name>
</gene>
<dbReference type="InterPro" id="IPR047217">
    <property type="entry name" value="S49_SppA_67K_type_N"/>
</dbReference>
<dbReference type="SUPFAM" id="SSF52096">
    <property type="entry name" value="ClpP/crotonase"/>
    <property type="match status" value="2"/>
</dbReference>
<dbReference type="RefSeq" id="WP_151178765.1">
    <property type="nucleotide sequence ID" value="NZ_CP042906.1"/>
</dbReference>
<dbReference type="Gene3D" id="6.20.330.10">
    <property type="match status" value="1"/>
</dbReference>
<organism evidence="9 10">
    <name type="scientific">Hypericibacter terrae</name>
    <dbReference type="NCBI Taxonomy" id="2602015"/>
    <lineage>
        <taxon>Bacteria</taxon>
        <taxon>Pseudomonadati</taxon>
        <taxon>Pseudomonadota</taxon>
        <taxon>Alphaproteobacteria</taxon>
        <taxon>Rhodospirillales</taxon>
        <taxon>Dongiaceae</taxon>
        <taxon>Hypericibacter</taxon>
    </lineage>
</organism>
<dbReference type="CDD" id="cd07023">
    <property type="entry name" value="S49_Sppa_N_C"/>
    <property type="match status" value="1"/>
</dbReference>
<dbReference type="NCBIfam" id="TIGR00706">
    <property type="entry name" value="SppA_dom"/>
    <property type="match status" value="1"/>
</dbReference>
<dbReference type="InterPro" id="IPR004635">
    <property type="entry name" value="Pept_S49_SppA"/>
</dbReference>
<reference evidence="9 10" key="1">
    <citation type="submission" date="2019-08" db="EMBL/GenBank/DDBJ databases">
        <title>Hyperibacter terrae gen. nov., sp. nov. and Hyperibacter viscosus sp. nov., two new members in the family Rhodospirillaceae isolated from the rhizosphere of Hypericum perforatum.</title>
        <authorList>
            <person name="Noviana Z."/>
        </authorList>
    </citation>
    <scope>NUCLEOTIDE SEQUENCE [LARGE SCALE GENOMIC DNA]</scope>
    <source>
        <strain evidence="9 10">R5913</strain>
    </source>
</reference>
<evidence type="ECO:0000313" key="9">
    <source>
        <dbReference type="EMBL" id="QEX18629.1"/>
    </source>
</evidence>
<dbReference type="EMBL" id="CP042906">
    <property type="protein sequence ID" value="QEX18629.1"/>
    <property type="molecule type" value="Genomic_DNA"/>
</dbReference>
<dbReference type="PANTHER" id="PTHR33209:SF1">
    <property type="entry name" value="PEPTIDASE S49 DOMAIN-CONTAINING PROTEIN"/>
    <property type="match status" value="1"/>
</dbReference>
<evidence type="ECO:0000259" key="8">
    <source>
        <dbReference type="Pfam" id="PF01343"/>
    </source>
</evidence>
<keyword evidence="5" id="KW-0720">Serine protease</keyword>
<keyword evidence="4" id="KW-0378">Hydrolase</keyword>
<dbReference type="GO" id="GO:0006465">
    <property type="term" value="P:signal peptide processing"/>
    <property type="evidence" value="ECO:0007669"/>
    <property type="project" value="InterPro"/>
</dbReference>
<comment type="similarity">
    <text evidence="2">Belongs to the peptidase S49 family.</text>
</comment>
<dbReference type="NCBIfam" id="TIGR00705">
    <property type="entry name" value="SppA_67K"/>
    <property type="match status" value="1"/>
</dbReference>
<dbReference type="KEGG" id="htq:FRZ44_39360"/>
<dbReference type="PIRSF" id="PIRSF001217">
    <property type="entry name" value="Protease_4_SppA"/>
    <property type="match status" value="1"/>
</dbReference>
<dbReference type="Gene3D" id="3.90.226.10">
    <property type="entry name" value="2-enoyl-CoA Hydratase, Chain A, domain 1"/>
    <property type="match status" value="2"/>
</dbReference>
<accession>A0A5J6MMP4</accession>
<feature type="active site" description="Proton donor/acceptor" evidence="7">
    <location>
        <position position="193"/>
    </location>
</feature>
<evidence type="ECO:0000256" key="6">
    <source>
        <dbReference type="ARBA" id="ARBA00023136"/>
    </source>
</evidence>
<evidence type="ECO:0000256" key="1">
    <source>
        <dbReference type="ARBA" id="ARBA00004370"/>
    </source>
</evidence>
<dbReference type="InterPro" id="IPR002142">
    <property type="entry name" value="Peptidase_S49"/>
</dbReference>
<dbReference type="GO" id="GO:0008236">
    <property type="term" value="F:serine-type peptidase activity"/>
    <property type="evidence" value="ECO:0007669"/>
    <property type="project" value="UniProtKB-KW"/>
</dbReference>
<protein>
    <submittedName>
        <fullName evidence="9">Protease</fullName>
    </submittedName>
</protein>
<dbReference type="OrthoDB" id="9764363at2"/>
<proteinExistence type="inferred from homology"/>
<evidence type="ECO:0000256" key="2">
    <source>
        <dbReference type="ARBA" id="ARBA00008683"/>
    </source>
</evidence>
<feature type="domain" description="Peptidase S49" evidence="8">
    <location>
        <begin position="120"/>
        <end position="272"/>
    </location>
</feature>
<evidence type="ECO:0000313" key="10">
    <source>
        <dbReference type="Proteomes" id="UP000326202"/>
    </source>
</evidence>
<comment type="subcellular location">
    <subcellularLocation>
        <location evidence="1">Membrane</location>
    </subcellularLocation>
</comment>
<evidence type="ECO:0000256" key="3">
    <source>
        <dbReference type="ARBA" id="ARBA00022670"/>
    </source>
</evidence>
<feature type="domain" description="Peptidase S49" evidence="8">
    <location>
        <begin position="367"/>
        <end position="515"/>
    </location>
</feature>
<dbReference type="Pfam" id="PF01343">
    <property type="entry name" value="Peptidase_S49"/>
    <property type="match status" value="2"/>
</dbReference>
<keyword evidence="10" id="KW-1185">Reference proteome</keyword>